<feature type="region of interest" description="Disordered" evidence="1">
    <location>
        <begin position="100"/>
        <end position="129"/>
    </location>
</feature>
<organism evidence="3 4">
    <name type="scientific">Pogonomyrmex barbatus</name>
    <name type="common">red harvester ant</name>
    <dbReference type="NCBI Taxonomy" id="144034"/>
    <lineage>
        <taxon>Eukaryota</taxon>
        <taxon>Metazoa</taxon>
        <taxon>Ecdysozoa</taxon>
        <taxon>Arthropoda</taxon>
        <taxon>Hexapoda</taxon>
        <taxon>Insecta</taxon>
        <taxon>Pterygota</taxon>
        <taxon>Neoptera</taxon>
        <taxon>Endopterygota</taxon>
        <taxon>Hymenoptera</taxon>
        <taxon>Apocrita</taxon>
        <taxon>Aculeata</taxon>
        <taxon>Formicoidea</taxon>
        <taxon>Formicidae</taxon>
        <taxon>Myrmicinae</taxon>
        <taxon>Pogonomyrmex</taxon>
    </lineage>
</organism>
<protein>
    <submittedName>
        <fullName evidence="4">Uncharacterized protein LOC105426513</fullName>
    </submittedName>
</protein>
<name>A0A6I9W419_9HYME</name>
<dbReference type="KEGG" id="pbar:105426513"/>
<dbReference type="AlphaFoldDB" id="A0A6I9W419"/>
<dbReference type="Proteomes" id="UP000504615">
    <property type="component" value="Unplaced"/>
</dbReference>
<reference evidence="4" key="1">
    <citation type="submission" date="2025-08" db="UniProtKB">
        <authorList>
            <consortium name="RefSeq"/>
        </authorList>
    </citation>
    <scope>IDENTIFICATION</scope>
</reference>
<dbReference type="RefSeq" id="XP_011636071.1">
    <property type="nucleotide sequence ID" value="XM_011637769.2"/>
</dbReference>
<feature type="chain" id="PRO_5026834080" evidence="2">
    <location>
        <begin position="38"/>
        <end position="129"/>
    </location>
</feature>
<keyword evidence="3" id="KW-1185">Reference proteome</keyword>
<accession>A0A6I9W419</accession>
<dbReference type="GeneID" id="105426513"/>
<feature type="compositionally biased region" description="Polar residues" evidence="1">
    <location>
        <begin position="100"/>
        <end position="109"/>
    </location>
</feature>
<proteinExistence type="predicted"/>
<evidence type="ECO:0000256" key="1">
    <source>
        <dbReference type="SAM" id="MobiDB-lite"/>
    </source>
</evidence>
<dbReference type="OrthoDB" id="8119829at2759"/>
<feature type="signal peptide" evidence="2">
    <location>
        <begin position="1"/>
        <end position="37"/>
    </location>
</feature>
<keyword evidence="2" id="KW-0732">Signal</keyword>
<gene>
    <name evidence="4" type="primary">LOC105426513</name>
</gene>
<evidence type="ECO:0000313" key="3">
    <source>
        <dbReference type="Proteomes" id="UP000504615"/>
    </source>
</evidence>
<sequence>MSRTASHRDWPLRPSYIVLLSFILILTLSTMLRRTDANPLPDLSQEYQNLISGYSTDSSLDISINNMTDISTENSTEISPNTDVYVIKAVVYEIGILTDMDNSTNSGSTERQERVDISLYDTPQEDEFS</sequence>
<evidence type="ECO:0000313" key="4">
    <source>
        <dbReference type="RefSeq" id="XP_011636071.1"/>
    </source>
</evidence>
<evidence type="ECO:0000256" key="2">
    <source>
        <dbReference type="SAM" id="SignalP"/>
    </source>
</evidence>